<evidence type="ECO:0000313" key="7">
    <source>
        <dbReference type="Proteomes" id="UP001165269"/>
    </source>
</evidence>
<evidence type="ECO:0000256" key="4">
    <source>
        <dbReference type="ARBA" id="ARBA00023002"/>
    </source>
</evidence>
<protein>
    <submittedName>
        <fullName evidence="6">Cysteine dioxygenase family protein</fullName>
    </submittedName>
</protein>
<dbReference type="SUPFAM" id="SSF51182">
    <property type="entry name" value="RmlC-like cupins"/>
    <property type="match status" value="1"/>
</dbReference>
<proteinExistence type="inferred from homology"/>
<dbReference type="InterPro" id="IPR011051">
    <property type="entry name" value="RmlC_Cupin_sf"/>
</dbReference>
<keyword evidence="2" id="KW-0479">Metal-binding</keyword>
<reference evidence="6" key="1">
    <citation type="submission" date="2022-03" db="EMBL/GenBank/DDBJ databases">
        <title>Streptomyces 7R015 and 7R016 isolated from Barleria lupulina in Thailand.</title>
        <authorList>
            <person name="Kanchanasin P."/>
            <person name="Phongsopitanun W."/>
            <person name="Tanasupawat S."/>
        </authorList>
    </citation>
    <scope>NUCLEOTIDE SEQUENCE</scope>
    <source>
        <strain evidence="6">7R015</strain>
    </source>
</reference>
<dbReference type="RefSeq" id="WP_242767714.1">
    <property type="nucleotide sequence ID" value="NZ_JALDAY010000007.1"/>
</dbReference>
<dbReference type="CDD" id="cd10548">
    <property type="entry name" value="cupin_CDO"/>
    <property type="match status" value="1"/>
</dbReference>
<dbReference type="InterPro" id="IPR014710">
    <property type="entry name" value="RmlC-like_jellyroll"/>
</dbReference>
<dbReference type="PANTHER" id="PTHR12918:SF1">
    <property type="entry name" value="CYSTEINE DIOXYGENASE TYPE 1"/>
    <property type="match status" value="1"/>
</dbReference>
<sequence length="166" mass="18767">MTYESLPERTLDKRELQALVADLAARPEAWREHVAFSDRERHYASLYRDEYVDVWLLCWTRRNDTGWHDHDLSAGAVTVVQGALNESALRIGGTHLSHTFETGESFCFGPDHIHRLTGATDDAVSIHAYSPPLWRLGQYDITGDGLMRRVSVSYADELRPLDSPAA</sequence>
<evidence type="ECO:0000256" key="2">
    <source>
        <dbReference type="ARBA" id="ARBA00022723"/>
    </source>
</evidence>
<accession>A0ABS9YB24</accession>
<name>A0ABS9YB24_9ACTN</name>
<comment type="caution">
    <text evidence="6">The sequence shown here is derived from an EMBL/GenBank/DDBJ whole genome shotgun (WGS) entry which is preliminary data.</text>
</comment>
<keyword evidence="4" id="KW-0560">Oxidoreductase</keyword>
<dbReference type="GO" id="GO:0051213">
    <property type="term" value="F:dioxygenase activity"/>
    <property type="evidence" value="ECO:0007669"/>
    <property type="project" value="UniProtKB-KW"/>
</dbReference>
<keyword evidence="5" id="KW-0408">Iron</keyword>
<dbReference type="PANTHER" id="PTHR12918">
    <property type="entry name" value="CYSTEINE DIOXYGENASE"/>
    <property type="match status" value="1"/>
</dbReference>
<dbReference type="Gene3D" id="2.60.120.10">
    <property type="entry name" value="Jelly Rolls"/>
    <property type="match status" value="1"/>
</dbReference>
<gene>
    <name evidence="6" type="ORF">MQP27_25275</name>
</gene>
<evidence type="ECO:0000256" key="5">
    <source>
        <dbReference type="ARBA" id="ARBA00023004"/>
    </source>
</evidence>
<keyword evidence="3 6" id="KW-0223">Dioxygenase</keyword>
<dbReference type="Pfam" id="PF05995">
    <property type="entry name" value="CDO_I"/>
    <property type="match status" value="1"/>
</dbReference>
<evidence type="ECO:0000256" key="1">
    <source>
        <dbReference type="ARBA" id="ARBA00006622"/>
    </source>
</evidence>
<keyword evidence="7" id="KW-1185">Reference proteome</keyword>
<organism evidence="6 7">
    <name type="scientific">Streptomyces cylindrosporus</name>
    <dbReference type="NCBI Taxonomy" id="2927583"/>
    <lineage>
        <taxon>Bacteria</taxon>
        <taxon>Bacillati</taxon>
        <taxon>Actinomycetota</taxon>
        <taxon>Actinomycetes</taxon>
        <taxon>Kitasatosporales</taxon>
        <taxon>Streptomycetaceae</taxon>
        <taxon>Streptomyces</taxon>
    </lineage>
</organism>
<evidence type="ECO:0000256" key="3">
    <source>
        <dbReference type="ARBA" id="ARBA00022964"/>
    </source>
</evidence>
<dbReference type="InterPro" id="IPR010300">
    <property type="entry name" value="CDO_1"/>
</dbReference>
<evidence type="ECO:0000313" key="6">
    <source>
        <dbReference type="EMBL" id="MCI3274414.1"/>
    </source>
</evidence>
<comment type="similarity">
    <text evidence="1">Belongs to the cysteine dioxygenase family.</text>
</comment>
<dbReference type="Proteomes" id="UP001165269">
    <property type="component" value="Unassembled WGS sequence"/>
</dbReference>
<dbReference type="EMBL" id="JALDAY010000007">
    <property type="protein sequence ID" value="MCI3274414.1"/>
    <property type="molecule type" value="Genomic_DNA"/>
</dbReference>